<evidence type="ECO:0000313" key="2">
    <source>
        <dbReference type="EMBL" id="PIQ68575.1"/>
    </source>
</evidence>
<feature type="region of interest" description="Disordered" evidence="1">
    <location>
        <begin position="1"/>
        <end position="20"/>
    </location>
</feature>
<evidence type="ECO:0000256" key="1">
    <source>
        <dbReference type="SAM" id="MobiDB-lite"/>
    </source>
</evidence>
<name>A0A2H0KBH3_9BACT</name>
<dbReference type="Proteomes" id="UP000229342">
    <property type="component" value="Unassembled WGS sequence"/>
</dbReference>
<gene>
    <name evidence="2" type="ORF">COV91_03540</name>
</gene>
<accession>A0A2H0KBH3</accession>
<evidence type="ECO:0000313" key="3">
    <source>
        <dbReference type="Proteomes" id="UP000229342"/>
    </source>
</evidence>
<protein>
    <submittedName>
        <fullName evidence="2">Uncharacterized protein</fullName>
    </submittedName>
</protein>
<dbReference type="EMBL" id="PCVG01000044">
    <property type="protein sequence ID" value="PIQ68575.1"/>
    <property type="molecule type" value="Genomic_DNA"/>
</dbReference>
<comment type="caution">
    <text evidence="2">The sequence shown here is derived from an EMBL/GenBank/DDBJ whole genome shotgun (WGS) entry which is preliminary data.</text>
</comment>
<proteinExistence type="predicted"/>
<organism evidence="2 3">
    <name type="scientific">Candidatus Taylorbacteria bacterium CG11_big_fil_rev_8_21_14_0_20_46_11</name>
    <dbReference type="NCBI Taxonomy" id="1975025"/>
    <lineage>
        <taxon>Bacteria</taxon>
        <taxon>Candidatus Tayloriibacteriota</taxon>
    </lineage>
</organism>
<dbReference type="AlphaFoldDB" id="A0A2H0KBH3"/>
<reference evidence="2 3" key="1">
    <citation type="submission" date="2017-09" db="EMBL/GenBank/DDBJ databases">
        <title>Depth-based differentiation of microbial function through sediment-hosted aquifers and enrichment of novel symbionts in the deep terrestrial subsurface.</title>
        <authorList>
            <person name="Probst A.J."/>
            <person name="Ladd B."/>
            <person name="Jarett J.K."/>
            <person name="Geller-Mcgrath D.E."/>
            <person name="Sieber C.M."/>
            <person name="Emerson J.B."/>
            <person name="Anantharaman K."/>
            <person name="Thomas B.C."/>
            <person name="Malmstrom R."/>
            <person name="Stieglmeier M."/>
            <person name="Klingl A."/>
            <person name="Woyke T."/>
            <person name="Ryan C.M."/>
            <person name="Banfield J.F."/>
        </authorList>
    </citation>
    <scope>NUCLEOTIDE SEQUENCE [LARGE SCALE GENOMIC DNA]</scope>
    <source>
        <strain evidence="2">CG11_big_fil_rev_8_21_14_0_20_46_11</strain>
    </source>
</reference>
<sequence>MIQKKRPGRGRRPSVVEGLRENPERDTNIEIFMQLMIAEYLVGKEGEVLSNDEKAKRRKILAKHLGRTEQTLKNMYLYGQGSLQQFFKAAEFILKINQEEVIKFLRAYPYIMNKLDTLSESKKKLYYNMEQMTEEELALTNDLIEFGLQRNKVMRVGKKNLNIK</sequence>
<feature type="compositionally biased region" description="Basic residues" evidence="1">
    <location>
        <begin position="1"/>
        <end position="12"/>
    </location>
</feature>